<keyword evidence="3" id="KW-1185">Reference proteome</keyword>
<feature type="region of interest" description="Disordered" evidence="1">
    <location>
        <begin position="1"/>
        <end position="31"/>
    </location>
</feature>
<feature type="region of interest" description="Disordered" evidence="1">
    <location>
        <begin position="238"/>
        <end position="335"/>
    </location>
</feature>
<feature type="region of interest" description="Disordered" evidence="1">
    <location>
        <begin position="186"/>
        <end position="205"/>
    </location>
</feature>
<protein>
    <submittedName>
        <fullName evidence="2">Uncharacterized protein</fullName>
    </submittedName>
</protein>
<proteinExistence type="predicted"/>
<accession>A0A8H7ZS57</accession>
<evidence type="ECO:0000313" key="2">
    <source>
        <dbReference type="EMBL" id="KAG5458207.1"/>
    </source>
</evidence>
<dbReference type="Proteomes" id="UP000673691">
    <property type="component" value="Unassembled WGS sequence"/>
</dbReference>
<organism evidence="2 3">
    <name type="scientific">Olpidium bornovanus</name>
    <dbReference type="NCBI Taxonomy" id="278681"/>
    <lineage>
        <taxon>Eukaryota</taxon>
        <taxon>Fungi</taxon>
        <taxon>Fungi incertae sedis</taxon>
        <taxon>Olpidiomycota</taxon>
        <taxon>Olpidiomycotina</taxon>
        <taxon>Olpidiomycetes</taxon>
        <taxon>Olpidiales</taxon>
        <taxon>Olpidiaceae</taxon>
        <taxon>Olpidium</taxon>
    </lineage>
</organism>
<name>A0A8H7ZS57_9FUNG</name>
<dbReference type="EMBL" id="JAEFCI010008830">
    <property type="protein sequence ID" value="KAG5458207.1"/>
    <property type="molecule type" value="Genomic_DNA"/>
</dbReference>
<evidence type="ECO:0000256" key="1">
    <source>
        <dbReference type="SAM" id="MobiDB-lite"/>
    </source>
</evidence>
<comment type="caution">
    <text evidence="2">The sequence shown here is derived from an EMBL/GenBank/DDBJ whole genome shotgun (WGS) entry which is preliminary data.</text>
</comment>
<feature type="compositionally biased region" description="Low complexity" evidence="1">
    <location>
        <begin position="317"/>
        <end position="326"/>
    </location>
</feature>
<evidence type="ECO:0000313" key="3">
    <source>
        <dbReference type="Proteomes" id="UP000673691"/>
    </source>
</evidence>
<sequence>EYLGGRVGGDKLRPTADTPLPVSARPRPPVSGDKLAGPLLDGLSATAALFNSTCNPFLFLFDKNIKSAIQDATGCTSKLEESGRSSPVKRRSSATAPWFCGPRIWRWRRKAKPRKQRNWMDIAVNVTVDGVNNAAERGAARAGSVLGAVSVRVPSYDRGCRPQPAAHTSSIRGADALNVGSCDRGIQLPPATRTSSVRATEAADVARDNRCAQLAPAPRSSSVPGAEAVQAHDNVGAQPVAADSREDRPSPFVESDQRSRSPPEPPAPQGHTAAAPSGSDPDGASGPHTRPAPPEGELPEPAVKQTSVPRGDPPSLPGLGPSAAAAVPDVVGKEP</sequence>
<dbReference type="AlphaFoldDB" id="A0A8H7ZS57"/>
<feature type="compositionally biased region" description="Basic and acidic residues" evidence="1">
    <location>
        <begin position="243"/>
        <end position="261"/>
    </location>
</feature>
<gene>
    <name evidence="2" type="ORF">BJ554DRAFT_1613</name>
</gene>
<reference evidence="2 3" key="1">
    <citation type="journal article" name="Sci. Rep.">
        <title>Genome-scale phylogenetic analyses confirm Olpidium as the closest living zoosporic fungus to the non-flagellated, terrestrial fungi.</title>
        <authorList>
            <person name="Chang Y."/>
            <person name="Rochon D."/>
            <person name="Sekimoto S."/>
            <person name="Wang Y."/>
            <person name="Chovatia M."/>
            <person name="Sandor L."/>
            <person name="Salamov A."/>
            <person name="Grigoriev I.V."/>
            <person name="Stajich J.E."/>
            <person name="Spatafora J.W."/>
        </authorList>
    </citation>
    <scope>NUCLEOTIDE SEQUENCE [LARGE SCALE GENOMIC DNA]</scope>
    <source>
        <strain evidence="2">S191</strain>
    </source>
</reference>
<feature type="non-terminal residue" evidence="2">
    <location>
        <position position="1"/>
    </location>
</feature>